<reference evidence="2" key="1">
    <citation type="submission" date="2018-05" db="EMBL/GenBank/DDBJ databases">
        <authorList>
            <person name="Li Y."/>
        </authorList>
    </citation>
    <scope>NUCLEOTIDE SEQUENCE [LARGE SCALE GENOMIC DNA]</scope>
    <source>
        <strain evidence="2">3d-2-2</strain>
    </source>
</reference>
<dbReference type="Proteomes" id="UP000245212">
    <property type="component" value="Unassembled WGS sequence"/>
</dbReference>
<dbReference type="AlphaFoldDB" id="A0A2V1K451"/>
<evidence type="ECO:0000313" key="2">
    <source>
        <dbReference type="Proteomes" id="UP000245212"/>
    </source>
</evidence>
<dbReference type="EMBL" id="QETA01000002">
    <property type="protein sequence ID" value="PWF24245.1"/>
    <property type="molecule type" value="Genomic_DNA"/>
</dbReference>
<name>A0A2V1K451_9BURK</name>
<evidence type="ECO:0000313" key="1">
    <source>
        <dbReference type="EMBL" id="PWF24245.1"/>
    </source>
</evidence>
<comment type="caution">
    <text evidence="1">The sequence shown here is derived from an EMBL/GenBank/DDBJ whole genome shotgun (WGS) entry which is preliminary data.</text>
</comment>
<keyword evidence="2" id="KW-1185">Reference proteome</keyword>
<accession>A0A2V1K451</accession>
<sequence length="286" mass="31508">MNALLDDSSFGVNPHLTNKFAQILGEAHFWLMCLDKGLRLTRIAEVKNKKTPDFSAPVGSQSIYFEVKTLSVVGGDAGIADALHSSLDAHIDLEAQQRAGARVAIAMSEAQPYGDKVKHDQTLLSVINTLVEKARGNIKADQFAMPNTFLVINLSIIPPFITEPKALRPAYPDDYMFPKAVTGDLWTLAFGRTGMPILGIPEFEGKPCVEGLFDKVGILADQEFSAVAGLIFMIHPWQRPSELWGLFRGADRTQWEDGNPDLLQQLQALTGKLWNDCGDTNGWQLQ</sequence>
<organism evidence="1 2">
    <name type="scientific">Corticimicrobacter populi</name>
    <dbReference type="NCBI Taxonomy" id="2175229"/>
    <lineage>
        <taxon>Bacteria</taxon>
        <taxon>Pseudomonadati</taxon>
        <taxon>Pseudomonadota</taxon>
        <taxon>Betaproteobacteria</taxon>
        <taxon>Burkholderiales</taxon>
        <taxon>Alcaligenaceae</taxon>
        <taxon>Corticimicrobacter</taxon>
    </lineage>
</organism>
<gene>
    <name evidence="1" type="ORF">DD235_07080</name>
</gene>
<proteinExistence type="predicted"/>
<protein>
    <submittedName>
        <fullName evidence="1">Uncharacterized protein</fullName>
    </submittedName>
</protein>